<keyword evidence="5 8" id="KW-0326">Glycosidase</keyword>
<keyword evidence="2 10" id="KW-0858">Xylan degradation</keyword>
<protein>
    <submittedName>
        <fullName evidence="10">1,4-beta-xylanase</fullName>
    </submittedName>
</protein>
<evidence type="ECO:0000256" key="5">
    <source>
        <dbReference type="ARBA" id="ARBA00023295"/>
    </source>
</evidence>
<dbReference type="AlphaFoldDB" id="A0A4Y8L2U8"/>
<sequence>MKIGKYITSLYLLLFAFTGCMAQNTSGGEIVPLGDPFIMLHNNKYYAYGTHSDSGIEVYTSDDLKTWQKQPQLALSKEDSYADRWFWAPEIYYIKEKKKFFMYYSADEHICVAQSDSPLGPFKQTEKKPMLDGQAIDNSLFIDRDGTPYMTFVKFVDGDGVPGNSIWTVKLKSDLETVQPNTLIPSLQVTEAWENIWPRVVEAPFIVKHKDKYKYYMSYSANSYESPFYGVGYATADSPMGPWTKYEKNPILQKPSRLQGVGHSAMFRDKKGKLKIVFHAHHSDTSIHPRGMYIMDVKFTNDTVPVMTIGGKITECRLKK</sequence>
<dbReference type="InterPro" id="IPR006710">
    <property type="entry name" value="Glyco_hydro_43"/>
</dbReference>
<accession>A0A4Y8L2U8</accession>
<dbReference type="CDD" id="cd08991">
    <property type="entry name" value="GH43_HoAraf43-like"/>
    <property type="match status" value="1"/>
</dbReference>
<dbReference type="Proteomes" id="UP000297861">
    <property type="component" value="Unassembled WGS sequence"/>
</dbReference>
<proteinExistence type="inferred from homology"/>
<gene>
    <name evidence="10" type="ORF">E2605_09935</name>
</gene>
<evidence type="ECO:0000256" key="3">
    <source>
        <dbReference type="ARBA" id="ARBA00022801"/>
    </source>
</evidence>
<keyword evidence="2 10" id="KW-0624">Polysaccharide degradation</keyword>
<dbReference type="PANTHER" id="PTHR43772">
    <property type="entry name" value="ENDO-1,4-BETA-XYLANASE"/>
    <property type="match status" value="1"/>
</dbReference>
<evidence type="ECO:0000256" key="9">
    <source>
        <dbReference type="SAM" id="SignalP"/>
    </source>
</evidence>
<dbReference type="SUPFAM" id="SSF75005">
    <property type="entry name" value="Arabinanase/levansucrase/invertase"/>
    <property type="match status" value="1"/>
</dbReference>
<evidence type="ECO:0000313" key="11">
    <source>
        <dbReference type="Proteomes" id="UP000297861"/>
    </source>
</evidence>
<keyword evidence="9" id="KW-0732">Signal</keyword>
<evidence type="ECO:0000256" key="1">
    <source>
        <dbReference type="ARBA" id="ARBA00009865"/>
    </source>
</evidence>
<dbReference type="PROSITE" id="PS51257">
    <property type="entry name" value="PROKAR_LIPOPROTEIN"/>
    <property type="match status" value="1"/>
</dbReference>
<feature type="active site" description="Proton acceptor" evidence="6">
    <location>
        <position position="35"/>
    </location>
</feature>
<dbReference type="GO" id="GO:0045493">
    <property type="term" value="P:xylan catabolic process"/>
    <property type="evidence" value="ECO:0007669"/>
    <property type="project" value="UniProtKB-KW"/>
</dbReference>
<keyword evidence="3 8" id="KW-0378">Hydrolase</keyword>
<dbReference type="PANTHER" id="PTHR43772:SF2">
    <property type="entry name" value="PUTATIVE (AFU_ORTHOLOGUE AFUA_2G04480)-RELATED"/>
    <property type="match status" value="1"/>
</dbReference>
<feature type="signal peptide" evidence="9">
    <location>
        <begin position="1"/>
        <end position="22"/>
    </location>
</feature>
<dbReference type="Gene3D" id="2.115.10.20">
    <property type="entry name" value="Glycosyl hydrolase domain, family 43"/>
    <property type="match status" value="1"/>
</dbReference>
<evidence type="ECO:0000256" key="8">
    <source>
        <dbReference type="RuleBase" id="RU361187"/>
    </source>
</evidence>
<dbReference type="GO" id="GO:0004553">
    <property type="term" value="F:hydrolase activity, hydrolyzing O-glycosyl compounds"/>
    <property type="evidence" value="ECO:0007669"/>
    <property type="project" value="InterPro"/>
</dbReference>
<name>A0A4Y8L2U8_9BACT</name>
<dbReference type="InterPro" id="IPR023296">
    <property type="entry name" value="Glyco_hydro_beta-prop_sf"/>
</dbReference>
<keyword evidence="4" id="KW-0119">Carbohydrate metabolism</keyword>
<comment type="caution">
    <text evidence="10">The sequence shown here is derived from an EMBL/GenBank/DDBJ whole genome shotgun (WGS) entry which is preliminary data.</text>
</comment>
<reference evidence="10 11" key="1">
    <citation type="submission" date="2019-03" db="EMBL/GenBank/DDBJ databases">
        <title>San Antonio Military Medical Center submission to MRSN (WRAIR), pending publication.</title>
        <authorList>
            <person name="Blyth D.M."/>
            <person name="Mccarthy S.L."/>
            <person name="Schall S.E."/>
            <person name="Stam J.A."/>
            <person name="Ong A.C."/>
            <person name="Mcgann P.T."/>
        </authorList>
    </citation>
    <scope>NUCLEOTIDE SEQUENCE [LARGE SCALE GENOMIC DNA]</scope>
    <source>
        <strain evidence="10 11">MRSN571793</strain>
    </source>
</reference>
<dbReference type="OrthoDB" id="1016412at2"/>
<comment type="similarity">
    <text evidence="1 8">Belongs to the glycosyl hydrolase 43 family.</text>
</comment>
<dbReference type="STRING" id="1121485.GCA_000426485_01907"/>
<feature type="active site" description="Proton donor" evidence="6">
    <location>
        <position position="202"/>
    </location>
</feature>
<evidence type="ECO:0000313" key="10">
    <source>
        <dbReference type="EMBL" id="TFD96474.1"/>
    </source>
</evidence>
<dbReference type="InterPro" id="IPR052176">
    <property type="entry name" value="Glycosyl_Hydrlase_43_Enz"/>
</dbReference>
<keyword evidence="11" id="KW-1185">Reference proteome</keyword>
<evidence type="ECO:0000256" key="6">
    <source>
        <dbReference type="PIRSR" id="PIRSR606710-1"/>
    </source>
</evidence>
<evidence type="ECO:0000256" key="7">
    <source>
        <dbReference type="PIRSR" id="PIRSR606710-2"/>
    </source>
</evidence>
<evidence type="ECO:0000256" key="4">
    <source>
        <dbReference type="ARBA" id="ARBA00023277"/>
    </source>
</evidence>
<feature type="chain" id="PRO_5021287103" evidence="9">
    <location>
        <begin position="23"/>
        <end position="320"/>
    </location>
</feature>
<dbReference type="Pfam" id="PF04616">
    <property type="entry name" value="Glyco_hydro_43"/>
    <property type="match status" value="1"/>
</dbReference>
<feature type="site" description="Important for catalytic activity, responsible for pKa modulation of the active site Glu and correct orientation of both the proton donor and substrate" evidence="7">
    <location>
        <position position="137"/>
    </location>
</feature>
<dbReference type="EMBL" id="SOML01000005">
    <property type="protein sequence ID" value="TFD96474.1"/>
    <property type="molecule type" value="Genomic_DNA"/>
</dbReference>
<evidence type="ECO:0000256" key="2">
    <source>
        <dbReference type="ARBA" id="ARBA00022651"/>
    </source>
</evidence>
<organism evidence="10 11">
    <name type="scientific">Dysgonomonas capnocytophagoides</name>
    <dbReference type="NCBI Taxonomy" id="45254"/>
    <lineage>
        <taxon>Bacteria</taxon>
        <taxon>Pseudomonadati</taxon>
        <taxon>Bacteroidota</taxon>
        <taxon>Bacteroidia</taxon>
        <taxon>Bacteroidales</taxon>
        <taxon>Dysgonomonadaceae</taxon>
        <taxon>Dysgonomonas</taxon>
    </lineage>
</organism>